<dbReference type="KEGG" id="csl:COCSUDRAFT_54599"/>
<dbReference type="OrthoDB" id="439127at2759"/>
<name>I0YMW9_COCSC</name>
<comment type="caution">
    <text evidence="1">The sequence shown here is derived from an EMBL/GenBank/DDBJ whole genome shotgun (WGS) entry which is preliminary data.</text>
</comment>
<dbReference type="GeneID" id="17037710"/>
<dbReference type="SUPFAM" id="SSF48452">
    <property type="entry name" value="TPR-like"/>
    <property type="match status" value="1"/>
</dbReference>
<dbReference type="AlphaFoldDB" id="I0YMW9"/>
<proteinExistence type="predicted"/>
<evidence type="ECO:0000313" key="2">
    <source>
        <dbReference type="Proteomes" id="UP000007264"/>
    </source>
</evidence>
<feature type="non-terminal residue" evidence="1">
    <location>
        <position position="1"/>
    </location>
</feature>
<dbReference type="RefSeq" id="XP_005644282.1">
    <property type="nucleotide sequence ID" value="XM_005644225.1"/>
</dbReference>
<dbReference type="InterPro" id="IPR011990">
    <property type="entry name" value="TPR-like_helical_dom_sf"/>
</dbReference>
<dbReference type="Proteomes" id="UP000007264">
    <property type="component" value="Unassembled WGS sequence"/>
</dbReference>
<dbReference type="NCBIfam" id="NF047558">
    <property type="entry name" value="TPR_END_plus"/>
    <property type="match status" value="1"/>
</dbReference>
<evidence type="ECO:0000313" key="1">
    <source>
        <dbReference type="EMBL" id="EIE19738.1"/>
    </source>
</evidence>
<gene>
    <name evidence="1" type="ORF">COCSUDRAFT_54599</name>
</gene>
<evidence type="ECO:0008006" key="3">
    <source>
        <dbReference type="Google" id="ProtNLM"/>
    </source>
</evidence>
<dbReference type="EMBL" id="AGSI01000018">
    <property type="protein sequence ID" value="EIE19738.1"/>
    <property type="molecule type" value="Genomic_DNA"/>
</dbReference>
<protein>
    <recommendedName>
        <fullName evidence="3">TPR-like protein</fullName>
    </recommendedName>
</protein>
<dbReference type="eggNOG" id="ENOG502S84R">
    <property type="taxonomic scope" value="Eukaryota"/>
</dbReference>
<organism evidence="1 2">
    <name type="scientific">Coccomyxa subellipsoidea (strain C-169)</name>
    <name type="common">Green microalga</name>
    <dbReference type="NCBI Taxonomy" id="574566"/>
    <lineage>
        <taxon>Eukaryota</taxon>
        <taxon>Viridiplantae</taxon>
        <taxon>Chlorophyta</taxon>
        <taxon>core chlorophytes</taxon>
        <taxon>Trebouxiophyceae</taxon>
        <taxon>Trebouxiophyceae incertae sedis</taxon>
        <taxon>Coccomyxaceae</taxon>
        <taxon>Coccomyxa</taxon>
        <taxon>Coccomyxa subellipsoidea</taxon>
    </lineage>
</organism>
<keyword evidence="2" id="KW-1185">Reference proteome</keyword>
<accession>I0YMW9</accession>
<dbReference type="Gene3D" id="1.25.40.10">
    <property type="entry name" value="Tetratricopeptide repeat domain"/>
    <property type="match status" value="1"/>
</dbReference>
<reference evidence="1 2" key="1">
    <citation type="journal article" date="2012" name="Genome Biol.">
        <title>The genome of the polar eukaryotic microalga coccomyxa subellipsoidea reveals traits of cold adaptation.</title>
        <authorList>
            <person name="Blanc G."/>
            <person name="Agarkova I."/>
            <person name="Grimwood J."/>
            <person name="Kuo A."/>
            <person name="Brueggeman A."/>
            <person name="Dunigan D."/>
            <person name="Gurnon J."/>
            <person name="Ladunga I."/>
            <person name="Lindquist E."/>
            <person name="Lucas S."/>
            <person name="Pangilinan J."/>
            <person name="Proschold T."/>
            <person name="Salamov A."/>
            <person name="Schmutz J."/>
            <person name="Weeks D."/>
            <person name="Yamada T."/>
            <person name="Claverie J.M."/>
            <person name="Grigoriev I."/>
            <person name="Van Etten J."/>
            <person name="Lomsadze A."/>
            <person name="Borodovsky M."/>
        </authorList>
    </citation>
    <scope>NUCLEOTIDE SEQUENCE [LARGE SCALE GENOMIC DNA]</scope>
    <source>
        <strain evidence="1 2">C-169</strain>
    </source>
</reference>
<sequence length="193" mass="21363">MMQTSKSLLVNTYVQHGDGHPFRHFTTARPASNRSRCVSHRSELLKVSAEPADTSIIQDVPEPEDARGAIAVGLELYNAGQYETALGIFEKAMNLPGTGIKQFRDKPPTISNGEKQAALYNIACCQSRLGKTEPGLMALAGALEAGYEDYQQMREDPDLEAVREDKRFEMLIGKFNRSNSNGFFGNFLKGFQL</sequence>